<evidence type="ECO:0000256" key="5">
    <source>
        <dbReference type="ARBA" id="ARBA00022771"/>
    </source>
</evidence>
<keyword evidence="6" id="KW-0862">Zinc</keyword>
<proteinExistence type="inferred from homology"/>
<dbReference type="Gene3D" id="3.30.110.120">
    <property type="match status" value="1"/>
</dbReference>
<evidence type="ECO:0000256" key="4">
    <source>
        <dbReference type="ARBA" id="ARBA00022723"/>
    </source>
</evidence>
<dbReference type="SUPFAM" id="SSF53067">
    <property type="entry name" value="Actin-like ATPase domain"/>
    <property type="match status" value="1"/>
</dbReference>
<dbReference type="Pfam" id="PF07503">
    <property type="entry name" value="zf-HYPF"/>
    <property type="match status" value="2"/>
</dbReference>
<dbReference type="PROSITE" id="PS00150">
    <property type="entry name" value="ACYLPHOSPHATASE_1"/>
    <property type="match status" value="1"/>
</dbReference>
<protein>
    <recommendedName>
        <fullName evidence="8">Carbamoyl phosphate-converting enzyme HypF</fullName>
    </recommendedName>
    <alternativeName>
        <fullName evidence="9">[NiFe]-hydrogenase maturation factor HypF</fullName>
    </alternativeName>
</protein>
<dbReference type="GO" id="GO:0016874">
    <property type="term" value="F:ligase activity"/>
    <property type="evidence" value="ECO:0007669"/>
    <property type="project" value="UniProtKB-KW"/>
</dbReference>
<feature type="domain" description="Acylphosphatase-like" evidence="10">
    <location>
        <begin position="26"/>
        <end position="113"/>
    </location>
</feature>
<dbReference type="GO" id="GO:0008270">
    <property type="term" value="F:zinc ion binding"/>
    <property type="evidence" value="ECO:0007669"/>
    <property type="project" value="UniProtKB-KW"/>
</dbReference>
<dbReference type="InterPro" id="IPR017945">
    <property type="entry name" value="DHBP_synth_RibB-like_a/b_dom"/>
</dbReference>
<dbReference type="SUPFAM" id="SSF55821">
    <property type="entry name" value="YrdC/RibB"/>
    <property type="match status" value="1"/>
</dbReference>
<dbReference type="GO" id="GO:0003725">
    <property type="term" value="F:double-stranded RNA binding"/>
    <property type="evidence" value="ECO:0007669"/>
    <property type="project" value="InterPro"/>
</dbReference>
<evidence type="ECO:0000256" key="2">
    <source>
        <dbReference type="ARBA" id="ARBA00008097"/>
    </source>
</evidence>
<evidence type="ECO:0000256" key="8">
    <source>
        <dbReference type="ARBA" id="ARBA00075001"/>
    </source>
</evidence>
<organism evidence="12">
    <name type="scientific">marine sediment metagenome</name>
    <dbReference type="NCBI Taxonomy" id="412755"/>
    <lineage>
        <taxon>unclassified sequences</taxon>
        <taxon>metagenomes</taxon>
        <taxon>ecological metagenomes</taxon>
    </lineage>
</organism>
<dbReference type="InterPro" id="IPR004421">
    <property type="entry name" value="Carbamoyltransferase_HypF"/>
</dbReference>
<dbReference type="EMBL" id="LAZR01002362">
    <property type="protein sequence ID" value="KKN31030.1"/>
    <property type="molecule type" value="Genomic_DNA"/>
</dbReference>
<dbReference type="PROSITE" id="PS51160">
    <property type="entry name" value="ACYLPHOSPHATASE_3"/>
    <property type="match status" value="1"/>
</dbReference>
<dbReference type="NCBIfam" id="TIGR00143">
    <property type="entry name" value="hypF"/>
    <property type="match status" value="1"/>
</dbReference>
<dbReference type="Gene3D" id="3.30.420.360">
    <property type="match status" value="1"/>
</dbReference>
<evidence type="ECO:0000256" key="7">
    <source>
        <dbReference type="ARBA" id="ARBA00048220"/>
    </source>
</evidence>
<dbReference type="PROSITE" id="PS51163">
    <property type="entry name" value="YRDC"/>
    <property type="match status" value="1"/>
</dbReference>
<evidence type="ECO:0000259" key="10">
    <source>
        <dbReference type="PROSITE" id="PS51160"/>
    </source>
</evidence>
<dbReference type="InterPro" id="IPR051060">
    <property type="entry name" value="Carbamoyltrans_HypF-like"/>
</dbReference>
<evidence type="ECO:0000313" key="12">
    <source>
        <dbReference type="EMBL" id="KKN31030.1"/>
    </source>
</evidence>
<dbReference type="Pfam" id="PF17788">
    <property type="entry name" value="HypF_C"/>
    <property type="match status" value="1"/>
</dbReference>
<dbReference type="Gene3D" id="3.30.420.40">
    <property type="match status" value="1"/>
</dbReference>
<dbReference type="GO" id="GO:0016743">
    <property type="term" value="F:carboxyl- or carbamoyltransferase activity"/>
    <property type="evidence" value="ECO:0007669"/>
    <property type="project" value="InterPro"/>
</dbReference>
<evidence type="ECO:0000256" key="3">
    <source>
        <dbReference type="ARBA" id="ARBA00022598"/>
    </source>
</evidence>
<reference evidence="12" key="1">
    <citation type="journal article" date="2015" name="Nature">
        <title>Complex archaea that bridge the gap between prokaryotes and eukaryotes.</title>
        <authorList>
            <person name="Spang A."/>
            <person name="Saw J.H."/>
            <person name="Jorgensen S.L."/>
            <person name="Zaremba-Niedzwiedzka K."/>
            <person name="Martijn J."/>
            <person name="Lind A.E."/>
            <person name="van Eijk R."/>
            <person name="Schleper C."/>
            <person name="Guy L."/>
            <person name="Ettema T.J."/>
        </authorList>
    </citation>
    <scope>NUCLEOTIDE SEQUENCE</scope>
</reference>
<dbReference type="InterPro" id="IPR036046">
    <property type="entry name" value="Acylphosphatase-like_dom_sf"/>
</dbReference>
<dbReference type="UniPathway" id="UPA00335"/>
<dbReference type="Pfam" id="PF01300">
    <property type="entry name" value="Sua5_yciO_yrdC"/>
    <property type="match status" value="1"/>
</dbReference>
<comment type="caution">
    <text evidence="12">The sequence shown here is derived from an EMBL/GenBank/DDBJ whole genome shotgun (WGS) entry which is preliminary data.</text>
</comment>
<dbReference type="InterPro" id="IPR017968">
    <property type="entry name" value="Acylphosphatase_CS"/>
</dbReference>
<comment type="catalytic activity">
    <reaction evidence="7">
        <text>C-terminal L-cysteinyl-[HypE protein] + carbamoyl phosphate + ATP + H2O = C-terminal S-carboxamide-L-cysteinyl-[HypE protein] + AMP + phosphate + diphosphate + H(+)</text>
        <dbReference type="Rhea" id="RHEA:55636"/>
        <dbReference type="Rhea" id="RHEA-COMP:14247"/>
        <dbReference type="Rhea" id="RHEA-COMP:14392"/>
        <dbReference type="ChEBI" id="CHEBI:15377"/>
        <dbReference type="ChEBI" id="CHEBI:15378"/>
        <dbReference type="ChEBI" id="CHEBI:30616"/>
        <dbReference type="ChEBI" id="CHEBI:33019"/>
        <dbReference type="ChEBI" id="CHEBI:43474"/>
        <dbReference type="ChEBI" id="CHEBI:58228"/>
        <dbReference type="ChEBI" id="CHEBI:76913"/>
        <dbReference type="ChEBI" id="CHEBI:139126"/>
        <dbReference type="ChEBI" id="CHEBI:456215"/>
    </reaction>
</comment>
<dbReference type="InterPro" id="IPR001792">
    <property type="entry name" value="Acylphosphatase-like_dom"/>
</dbReference>
<keyword evidence="5" id="KW-0863">Zinc-finger</keyword>
<evidence type="ECO:0000256" key="1">
    <source>
        <dbReference type="ARBA" id="ARBA00004711"/>
    </source>
</evidence>
<dbReference type="InterPro" id="IPR055128">
    <property type="entry name" value="HypF_C_2"/>
</dbReference>
<comment type="pathway">
    <text evidence="1">Protein modification; [NiFe] hydrogenase maturation.</text>
</comment>
<dbReference type="Pfam" id="PF00708">
    <property type="entry name" value="Acylphosphatase"/>
    <property type="match status" value="1"/>
</dbReference>
<name>A0A0F9PGS6_9ZZZZ</name>
<dbReference type="AlphaFoldDB" id="A0A0F9PGS6"/>
<accession>A0A0F9PGS6</accession>
<dbReference type="InterPro" id="IPR043129">
    <property type="entry name" value="ATPase_NBD"/>
</dbReference>
<dbReference type="InterPro" id="IPR006070">
    <property type="entry name" value="Sua5-like_dom"/>
</dbReference>
<dbReference type="InterPro" id="IPR041440">
    <property type="entry name" value="HypF_C"/>
</dbReference>
<dbReference type="Pfam" id="PF22521">
    <property type="entry name" value="HypF_C_2"/>
    <property type="match status" value="1"/>
</dbReference>
<dbReference type="GO" id="GO:0051604">
    <property type="term" value="P:protein maturation"/>
    <property type="evidence" value="ECO:0007669"/>
    <property type="project" value="TreeGrafter"/>
</dbReference>
<dbReference type="Gene3D" id="3.90.870.50">
    <property type="match status" value="1"/>
</dbReference>
<keyword evidence="4" id="KW-0479">Metal-binding</keyword>
<feature type="domain" description="YrdC-like" evidence="11">
    <location>
        <begin position="221"/>
        <end position="399"/>
    </location>
</feature>
<dbReference type="PANTHER" id="PTHR42959:SF1">
    <property type="entry name" value="CARBAMOYLTRANSFERASE HYPF"/>
    <property type="match status" value="1"/>
</dbReference>
<gene>
    <name evidence="12" type="ORF">LCGC14_0828150</name>
</gene>
<dbReference type="PANTHER" id="PTHR42959">
    <property type="entry name" value="CARBAMOYLTRANSFERASE"/>
    <property type="match status" value="1"/>
</dbReference>
<dbReference type="InterPro" id="IPR011125">
    <property type="entry name" value="Znf_HypF"/>
</dbReference>
<dbReference type="FunFam" id="3.30.420.40:FF:000124">
    <property type="entry name" value="Carbamoyltransferase HypF"/>
    <property type="match status" value="1"/>
</dbReference>
<evidence type="ECO:0000256" key="6">
    <source>
        <dbReference type="ARBA" id="ARBA00022833"/>
    </source>
</evidence>
<evidence type="ECO:0000259" key="11">
    <source>
        <dbReference type="PROSITE" id="PS51163"/>
    </source>
</evidence>
<evidence type="ECO:0000256" key="9">
    <source>
        <dbReference type="ARBA" id="ARBA00078219"/>
    </source>
</evidence>
<comment type="similarity">
    <text evidence="2">Belongs to the carbamoyltransferase HypF family.</text>
</comment>
<keyword evidence="3" id="KW-0436">Ligase</keyword>
<dbReference type="PIRSF" id="PIRSF006256">
    <property type="entry name" value="CMPcnvr_hdrg_mat"/>
    <property type="match status" value="1"/>
</dbReference>
<sequence>MKKRKNPTVRFLNDLTSNRKRPKGYAAEAVVFGVVQGVGFRPFIYRLAHELHYKGWVKNIGFGVEIHVESEGKTDFKDFFKALQEKKPPLSHIEEISHKSASFQNTKDFTIKKSKQGKSFVFISPDISICENCHKEMMSQPDRRFQYPFINCTNCGPRYTIVKFLPYDRKQTTMESFKMCEDCNTEFTNPLDRRYHAQPIACPVCGPHVSLSASRTGKAIKGGINKAASLIKEGKILAIKGLGGFHLICDARNYGAVRRLREIKERKTKPLALMARDIETIEKYALLSPEEKKMLLSARRPIILLKKKRGIKGIAPFLDEMAFMLPYTPLHYLLLEHLDLIVATSSNKKDAPIMKDEEEGIGELCDYILTHNRPIHMRADDSVLRVVDDKPLFLRRARGYVPYPQRVPQELRIPHQILALGGELKDTISLYKNGYVITSQFLGDLDEYQNYKYFKETIHHLTKLFEVKPKVVISDLHPDFHTTRYAQKSGLPHLQVQHHFAHVLAPLLEHKIPPQNKVLGVSLDGYGYGEDGLAWGGEFLLVDYSSYKRLAHFKYVPLPGGDLAAKQPWRMALSYLMDAFNSKLPKVNALEKVSKNKIKTIMSMIEQKVNSPLSSSCGRLFDAVSFLVGLSPLEVEFEAEAPMRLESAAQEGIKESYGFSVKGNLLPYQISFAQTIKSILQDLAKEIPVSFISAKFHNTLARVIVSIAEKTRKDYGIDTVVLVGGVFLNKKLLHGATNLLEQKHFKVLRTINYSPNDESISIGQIAYGLNKLKTRENL</sequence>
<dbReference type="SUPFAM" id="SSF54975">
    <property type="entry name" value="Acylphosphatase/BLUF domain-like"/>
    <property type="match status" value="1"/>
</dbReference>